<dbReference type="AlphaFoldDB" id="A0A916ITU2"/>
<comment type="caution">
    <text evidence="1">The sequence shown here is derived from an EMBL/GenBank/DDBJ whole genome shotgun (WGS) entry which is preliminary data.</text>
</comment>
<name>A0A916ITU2_9BURK</name>
<accession>A0A916ITU2</accession>
<evidence type="ECO:0000313" key="1">
    <source>
        <dbReference type="EMBL" id="CAG2140982.1"/>
    </source>
</evidence>
<sequence length="123" mass="13510">MNAPLPAAAAVGVLLAQGRTWVAELAKLESWPPALQADLLRRLSRQPAATLPADVEYFRLRLAEAKDRARPRGVVPVFVQCPGCRYKRDRYGFPTGTLDCVGTSKSCLWMRSTSGTLNRQGKP</sequence>
<keyword evidence="2" id="KW-1185">Reference proteome</keyword>
<organism evidence="1 2">
    <name type="scientific">Cupriavidus yeoncheonensis</name>
    <dbReference type="NCBI Taxonomy" id="1462994"/>
    <lineage>
        <taxon>Bacteria</taxon>
        <taxon>Pseudomonadati</taxon>
        <taxon>Pseudomonadota</taxon>
        <taxon>Betaproteobacteria</taxon>
        <taxon>Burkholderiales</taxon>
        <taxon>Burkholderiaceae</taxon>
        <taxon>Cupriavidus</taxon>
    </lineage>
</organism>
<dbReference type="Proteomes" id="UP000672934">
    <property type="component" value="Unassembled WGS sequence"/>
</dbReference>
<gene>
    <name evidence="1" type="ORF">LMG31506_02443</name>
</gene>
<protein>
    <submittedName>
        <fullName evidence="1">Uncharacterized protein</fullName>
    </submittedName>
</protein>
<reference evidence="1" key="1">
    <citation type="submission" date="2021-03" db="EMBL/GenBank/DDBJ databases">
        <authorList>
            <person name="Peeters C."/>
        </authorList>
    </citation>
    <scope>NUCLEOTIDE SEQUENCE</scope>
    <source>
        <strain evidence="1">LMG 31506</strain>
    </source>
</reference>
<proteinExistence type="predicted"/>
<dbReference type="EMBL" id="CAJPUY010000007">
    <property type="protein sequence ID" value="CAG2140982.1"/>
    <property type="molecule type" value="Genomic_DNA"/>
</dbReference>
<evidence type="ECO:0000313" key="2">
    <source>
        <dbReference type="Proteomes" id="UP000672934"/>
    </source>
</evidence>
<dbReference type="RefSeq" id="WP_211947398.1">
    <property type="nucleotide sequence ID" value="NZ_CAJPUY010000007.1"/>
</dbReference>